<dbReference type="Gene3D" id="3.50.50.60">
    <property type="entry name" value="FAD/NAD(P)-binding domain"/>
    <property type="match status" value="2"/>
</dbReference>
<proteinExistence type="predicted"/>
<keyword evidence="4" id="KW-1185">Reference proteome</keyword>
<gene>
    <name evidence="3" type="ORF">ACFOEV_20050</name>
</gene>
<dbReference type="PANTHER" id="PTHR13847:SF289">
    <property type="entry name" value="GLYCINE OXIDASE"/>
    <property type="match status" value="1"/>
</dbReference>
<dbReference type="EC" id="1.-.-.-" evidence="3"/>
<sequence>MSEGALGSRIAVVGAGVVGMTTALALQRRGYQVTVLDPRAPGEGASYGNAGFLATELIDPLSTPAMLRKAPGLWLDPHGAVALPLRYLPRLLPWLARFIAAARPSRVAKGRQALAALNGASVPAWQRCLADIDAEEELVASGYLKVWESSRGKSAAKAEMEHLRRWGYEVEWLEAAEVRAREPGLSGAISHGLFFPGAHQVRDPYALVRRLAMAFQARGGELRQMQVERLVPAGDGVQLKTNAGTLTVAQAVVAAGAWSHHLAAGLGLTVPLETERGYHLTLPDRGEALRQPVGSAERRCVMTPMTCGLRVVGFTELGGLSIPPVARRYDSLRRHAGALLRDPAGLDTTATEWMGFRPTLPDSLPVIDSHPTYPAVHFAFGHQHLGLTQAAITAELVTARIQGESPALDLTPYRVTRFGPQEASGPKAGGVMTPE</sequence>
<feature type="domain" description="FAD dependent oxidoreductase" evidence="2">
    <location>
        <begin position="9"/>
        <end position="400"/>
    </location>
</feature>
<dbReference type="InterPro" id="IPR006076">
    <property type="entry name" value="FAD-dep_OxRdtase"/>
</dbReference>
<evidence type="ECO:0000259" key="2">
    <source>
        <dbReference type="Pfam" id="PF01266"/>
    </source>
</evidence>
<dbReference type="Gene3D" id="3.30.9.10">
    <property type="entry name" value="D-Amino Acid Oxidase, subunit A, domain 2"/>
    <property type="match status" value="1"/>
</dbReference>
<dbReference type="PANTHER" id="PTHR13847">
    <property type="entry name" value="SARCOSINE DEHYDROGENASE-RELATED"/>
    <property type="match status" value="1"/>
</dbReference>
<name>A0ABV7LTV5_9GAMM</name>
<evidence type="ECO:0000313" key="4">
    <source>
        <dbReference type="Proteomes" id="UP001595579"/>
    </source>
</evidence>
<accession>A0ABV7LTV5</accession>
<dbReference type="GO" id="GO:0016491">
    <property type="term" value="F:oxidoreductase activity"/>
    <property type="evidence" value="ECO:0007669"/>
    <property type="project" value="UniProtKB-KW"/>
</dbReference>
<dbReference type="Pfam" id="PF01266">
    <property type="entry name" value="DAO"/>
    <property type="match status" value="1"/>
</dbReference>
<protein>
    <submittedName>
        <fullName evidence="3">NAD(P)/FAD-dependent oxidoreductase</fullName>
        <ecNumber evidence="3">1.-.-.-</ecNumber>
    </submittedName>
</protein>
<reference evidence="4" key="1">
    <citation type="journal article" date="2019" name="Int. J. Syst. Evol. Microbiol.">
        <title>The Global Catalogue of Microorganisms (GCM) 10K type strain sequencing project: providing services to taxonomists for standard genome sequencing and annotation.</title>
        <authorList>
            <consortium name="The Broad Institute Genomics Platform"/>
            <consortium name="The Broad Institute Genome Sequencing Center for Infectious Disease"/>
            <person name="Wu L."/>
            <person name="Ma J."/>
        </authorList>
    </citation>
    <scope>NUCLEOTIDE SEQUENCE [LARGE SCALE GENOMIC DNA]</scope>
    <source>
        <strain evidence="4">CECT 7698</strain>
    </source>
</reference>
<dbReference type="SUPFAM" id="SSF51905">
    <property type="entry name" value="FAD/NAD(P)-binding domain"/>
    <property type="match status" value="1"/>
</dbReference>
<organism evidence="3 4">
    <name type="scientific">Litchfieldella rifensis</name>
    <dbReference type="NCBI Taxonomy" id="762643"/>
    <lineage>
        <taxon>Bacteria</taxon>
        <taxon>Pseudomonadati</taxon>
        <taxon>Pseudomonadota</taxon>
        <taxon>Gammaproteobacteria</taxon>
        <taxon>Oceanospirillales</taxon>
        <taxon>Halomonadaceae</taxon>
        <taxon>Litchfieldella</taxon>
    </lineage>
</organism>
<keyword evidence="1 3" id="KW-0560">Oxidoreductase</keyword>
<evidence type="ECO:0000313" key="3">
    <source>
        <dbReference type="EMBL" id="MFC3285898.1"/>
    </source>
</evidence>
<dbReference type="Proteomes" id="UP001595579">
    <property type="component" value="Unassembled WGS sequence"/>
</dbReference>
<dbReference type="InterPro" id="IPR036188">
    <property type="entry name" value="FAD/NAD-bd_sf"/>
</dbReference>
<dbReference type="EMBL" id="JBHRUG010000048">
    <property type="protein sequence ID" value="MFC3285898.1"/>
    <property type="molecule type" value="Genomic_DNA"/>
</dbReference>
<evidence type="ECO:0000256" key="1">
    <source>
        <dbReference type="ARBA" id="ARBA00023002"/>
    </source>
</evidence>
<comment type="caution">
    <text evidence="3">The sequence shown here is derived from an EMBL/GenBank/DDBJ whole genome shotgun (WGS) entry which is preliminary data.</text>
</comment>
<dbReference type="RefSeq" id="WP_386776668.1">
    <property type="nucleotide sequence ID" value="NZ_JBHRUG010000048.1"/>
</dbReference>